<accession>A0A4P7PU50</accession>
<dbReference type="Pfam" id="PF12867">
    <property type="entry name" value="DinB_2"/>
    <property type="match status" value="1"/>
</dbReference>
<dbReference type="InterPro" id="IPR034660">
    <property type="entry name" value="DinB/YfiT-like"/>
</dbReference>
<sequence>MQENKLIKKLFEDLFEGNPWLDVTILGTLKNVTAEKASGKFPPISNSIWEIVNHLIDWRLNVLQRVQGKVLITPNDNYFKPVKDTSQAAWEKTIERLQESQEKWLTFLEEMNTNTFSDIYPTNTMTYYEHIHGIIQHDAYHLGQISLLVKCV</sequence>
<dbReference type="Gene3D" id="1.20.120.450">
    <property type="entry name" value="dinb family like domain"/>
    <property type="match status" value="1"/>
</dbReference>
<dbReference type="KEGG" id="fsn:GS03_01999"/>
<dbReference type="InterPro" id="IPR024775">
    <property type="entry name" value="DinB-like"/>
</dbReference>
<evidence type="ECO:0000313" key="2">
    <source>
        <dbReference type="EMBL" id="QBZ98491.1"/>
    </source>
</evidence>
<gene>
    <name evidence="2" type="ORF">GS03_01999</name>
</gene>
<dbReference type="RefSeq" id="WP_136152392.1">
    <property type="nucleotide sequence ID" value="NZ_CP038810.1"/>
</dbReference>
<dbReference type="OrthoDB" id="9814103at2"/>
<name>A0A4P7PU50_9FLAO</name>
<evidence type="ECO:0000259" key="1">
    <source>
        <dbReference type="Pfam" id="PF12867"/>
    </source>
</evidence>
<dbReference type="EMBL" id="CP038810">
    <property type="protein sequence ID" value="QBZ98491.1"/>
    <property type="molecule type" value="Genomic_DNA"/>
</dbReference>
<organism evidence="2 3">
    <name type="scientific">Flavobacterium sangjuense</name>
    <dbReference type="NCBI Taxonomy" id="2518177"/>
    <lineage>
        <taxon>Bacteria</taxon>
        <taxon>Pseudomonadati</taxon>
        <taxon>Bacteroidota</taxon>
        <taxon>Flavobacteriia</taxon>
        <taxon>Flavobacteriales</taxon>
        <taxon>Flavobacteriaceae</taxon>
        <taxon>Flavobacterium</taxon>
    </lineage>
</organism>
<protein>
    <recommendedName>
        <fullName evidence="1">DinB-like domain-containing protein</fullName>
    </recommendedName>
</protein>
<reference evidence="2 3" key="1">
    <citation type="submission" date="2019-04" db="EMBL/GenBank/DDBJ databases">
        <title>Flavobacterium sp. GS03.</title>
        <authorList>
            <person name="Kim H."/>
        </authorList>
    </citation>
    <scope>NUCLEOTIDE SEQUENCE [LARGE SCALE GENOMIC DNA]</scope>
    <source>
        <strain evidence="2 3">GS03</strain>
    </source>
</reference>
<proteinExistence type="predicted"/>
<dbReference type="Proteomes" id="UP000296862">
    <property type="component" value="Chromosome"/>
</dbReference>
<dbReference type="AlphaFoldDB" id="A0A4P7PU50"/>
<evidence type="ECO:0000313" key="3">
    <source>
        <dbReference type="Proteomes" id="UP000296862"/>
    </source>
</evidence>
<dbReference type="SUPFAM" id="SSF109854">
    <property type="entry name" value="DinB/YfiT-like putative metalloenzymes"/>
    <property type="match status" value="1"/>
</dbReference>
<keyword evidence="3" id="KW-1185">Reference proteome</keyword>
<feature type="domain" description="DinB-like" evidence="1">
    <location>
        <begin position="26"/>
        <end position="145"/>
    </location>
</feature>